<dbReference type="HOGENOM" id="CLU_2408518_0_0_7"/>
<proteinExistence type="predicted"/>
<dbReference type="EMBL" id="CP003985">
    <property type="protein sequence ID" value="AGF77179.1"/>
    <property type="molecule type" value="Genomic_DNA"/>
</dbReference>
<evidence type="ECO:0000313" key="1">
    <source>
        <dbReference type="EMBL" id="AGF77179.1"/>
    </source>
</evidence>
<accession>M1NBJ6</accession>
<name>M1NBJ6_DESSD</name>
<reference evidence="2" key="1">
    <citation type="journal article" date="2013" name="Stand. Genomic Sci.">
        <title>Complete genome sequence of Desulfocapsa sulfexigens, a marine deltaproteobacterium specialized in disproportionating inorganic sulfur compounds.</title>
        <authorList>
            <person name="Finster K.W."/>
            <person name="Kjeldsen K.U."/>
            <person name="Kube M."/>
            <person name="Reinhardt R."/>
            <person name="Mussmann M."/>
            <person name="Amann R."/>
            <person name="Schreiber L."/>
        </authorList>
    </citation>
    <scope>NUCLEOTIDE SEQUENCE [LARGE SCALE GENOMIC DNA]</scope>
    <source>
        <strain evidence="2">DSM 10523 / SB164P1</strain>
    </source>
</reference>
<dbReference type="STRING" id="1167006.UWK_00598"/>
<protein>
    <submittedName>
        <fullName evidence="1">Uncharacterized protein</fullName>
    </submittedName>
</protein>
<dbReference type="Proteomes" id="UP000011721">
    <property type="component" value="Chromosome"/>
</dbReference>
<organism evidence="1 2">
    <name type="scientific">Desulfocapsa sulfexigens (strain DSM 10523 / SB164P1)</name>
    <dbReference type="NCBI Taxonomy" id="1167006"/>
    <lineage>
        <taxon>Bacteria</taxon>
        <taxon>Pseudomonadati</taxon>
        <taxon>Thermodesulfobacteriota</taxon>
        <taxon>Desulfobulbia</taxon>
        <taxon>Desulfobulbales</taxon>
        <taxon>Desulfocapsaceae</taxon>
        <taxon>Desulfocapsa</taxon>
    </lineage>
</organism>
<sequence>MNPHETARGKTNAHNPGSKVLMTTKKRILTCSVGDVIVTINRKMLVSEVISQGKEATKTKAGERACVSACRIMPNGQVLSRSPLFIDDWSHI</sequence>
<dbReference type="KEGG" id="dsf:UWK_00598"/>
<gene>
    <name evidence="1" type="ordered locus">UWK_00598</name>
</gene>
<dbReference type="AlphaFoldDB" id="M1NBJ6"/>
<evidence type="ECO:0000313" key="2">
    <source>
        <dbReference type="Proteomes" id="UP000011721"/>
    </source>
</evidence>
<keyword evidence="2" id="KW-1185">Reference proteome</keyword>